<evidence type="ECO:0000256" key="1">
    <source>
        <dbReference type="SAM" id="MobiDB-lite"/>
    </source>
</evidence>
<reference evidence="3" key="1">
    <citation type="journal article" date="2020" name="Nature">
        <title>Giant virus diversity and host interactions through global metagenomics.</title>
        <authorList>
            <person name="Schulz F."/>
            <person name="Roux S."/>
            <person name="Paez-Espino D."/>
            <person name="Jungbluth S."/>
            <person name="Walsh D.A."/>
            <person name="Denef V.J."/>
            <person name="McMahon K.D."/>
            <person name="Konstantinidis K.T."/>
            <person name="Eloe-Fadrosh E.A."/>
            <person name="Kyrpides N.C."/>
            <person name="Woyke T."/>
        </authorList>
    </citation>
    <scope>NUCLEOTIDE SEQUENCE</scope>
    <source>
        <strain evidence="3">GVMAG-M-3300027791-30</strain>
    </source>
</reference>
<dbReference type="EMBL" id="MN740474">
    <property type="protein sequence ID" value="QHU28830.1"/>
    <property type="molecule type" value="Genomic_DNA"/>
</dbReference>
<evidence type="ECO:0000256" key="2">
    <source>
        <dbReference type="SAM" id="Phobius"/>
    </source>
</evidence>
<accession>A0A6C0LEL3</accession>
<feature type="region of interest" description="Disordered" evidence="1">
    <location>
        <begin position="100"/>
        <end position="129"/>
    </location>
</feature>
<protein>
    <submittedName>
        <fullName evidence="3">Uncharacterized protein</fullName>
    </submittedName>
</protein>
<dbReference type="AlphaFoldDB" id="A0A6C0LEL3"/>
<name>A0A6C0LEL3_9ZZZZ</name>
<feature type="transmembrane region" description="Helical" evidence="2">
    <location>
        <begin position="20"/>
        <end position="41"/>
    </location>
</feature>
<feature type="compositionally biased region" description="Polar residues" evidence="1">
    <location>
        <begin position="100"/>
        <end position="109"/>
    </location>
</feature>
<feature type="compositionally biased region" description="Low complexity" evidence="1">
    <location>
        <begin position="169"/>
        <end position="183"/>
    </location>
</feature>
<keyword evidence="2" id="KW-1133">Transmembrane helix</keyword>
<keyword evidence="2" id="KW-0472">Membrane</keyword>
<proteinExistence type="predicted"/>
<feature type="compositionally biased region" description="Polar residues" evidence="1">
    <location>
        <begin position="143"/>
        <end position="156"/>
    </location>
</feature>
<feature type="region of interest" description="Disordered" evidence="1">
    <location>
        <begin position="143"/>
        <end position="187"/>
    </location>
</feature>
<organism evidence="3">
    <name type="scientific">viral metagenome</name>
    <dbReference type="NCBI Taxonomy" id="1070528"/>
    <lineage>
        <taxon>unclassified sequences</taxon>
        <taxon>metagenomes</taxon>
        <taxon>organismal metagenomes</taxon>
    </lineage>
</organism>
<sequence length="205" mass="22993">MGKEKVTEEVAKTLGIKSNVLLQYAPLIIGLVCLVVCYLLFKKIQTLNSHSDTVSKIEKQYANFVREQSEVNSINGKKFNAMISQINQLSYVIQNSSSRESNTVVSQMSPERDNGQELPTQHTQPPQREMMPTSVIQTNFPMKGESSSLPIPVSTTNKKEIEKLPTIEQQKQPKQGGKNNNNKKVIDLQTLKEEVLIEEASSDED</sequence>
<keyword evidence="2" id="KW-0812">Transmembrane</keyword>
<feature type="compositionally biased region" description="Polar residues" evidence="1">
    <location>
        <begin position="117"/>
        <end position="126"/>
    </location>
</feature>
<evidence type="ECO:0000313" key="3">
    <source>
        <dbReference type="EMBL" id="QHU28830.1"/>
    </source>
</evidence>